<evidence type="ECO:0000256" key="1">
    <source>
        <dbReference type="SAM" id="Phobius"/>
    </source>
</evidence>
<evidence type="ECO:0000313" key="3">
    <source>
        <dbReference type="Proteomes" id="UP000202420"/>
    </source>
</evidence>
<dbReference type="Proteomes" id="UP000202420">
    <property type="component" value="Segment"/>
</dbReference>
<dbReference type="EMBL" id="EF101928">
    <property type="protein sequence ID" value="ABT16292.1"/>
    <property type="molecule type" value="Genomic_DNA"/>
</dbReference>
<protein>
    <submittedName>
        <fullName evidence="2">Uncharacterized protein z158L</fullName>
    </submittedName>
</protein>
<accession>A7K8B8</accession>
<name>A7K8B8_9PHYC</name>
<organism evidence="2 3">
    <name type="scientific">Chlorovirus heliozoae</name>
    <dbReference type="NCBI Taxonomy" id="322019"/>
    <lineage>
        <taxon>Viruses</taxon>
        <taxon>Varidnaviria</taxon>
        <taxon>Bamfordvirae</taxon>
        <taxon>Nucleocytoviricota</taxon>
        <taxon>Megaviricetes</taxon>
        <taxon>Algavirales</taxon>
        <taxon>Phycodnaviridae</taxon>
        <taxon>Chlorovirus</taxon>
    </lineage>
</organism>
<keyword evidence="1" id="KW-0812">Transmembrane</keyword>
<proteinExistence type="predicted"/>
<dbReference type="KEGG" id="vg:5470286"/>
<feature type="transmembrane region" description="Helical" evidence="1">
    <location>
        <begin position="19"/>
        <end position="37"/>
    </location>
</feature>
<reference evidence="2 3" key="1">
    <citation type="submission" date="2006-09" db="EMBL/GenBank/DDBJ databases">
        <title>Sequence and annotation of the 288-kb ATCV-1 virus that infects an endosymbiotic Chlorella strain of the heliozoon Acanthocystis turfacea.</title>
        <authorList>
            <person name="Fitzgerald L.A."/>
            <person name="Graves M.V."/>
            <person name="Li X."/>
            <person name="Pfitzner A.J.P."/>
            <person name="Hartigan J."/>
            <person name="Van Etten J.L."/>
        </authorList>
    </citation>
    <scope>NUCLEOTIDE SEQUENCE [LARGE SCALE GENOMIC DNA]</scope>
    <source>
        <strain evidence="2 3">ATCV-1</strain>
    </source>
</reference>
<dbReference type="RefSeq" id="YP_001426639.1">
    <property type="nucleotide sequence ID" value="NC_008724.1"/>
</dbReference>
<keyword evidence="1" id="KW-0472">Membrane</keyword>
<gene>
    <name evidence="2" type="primary">z158L</name>
    <name evidence="2" type="ORF">ATCV1_z158L</name>
</gene>
<sequence length="66" mass="7539">MTAQFLIFFSSSIWQSARFFVPGSTPIIILRCCYIIFTKIMRITRKFVPRSTGLVHKPCSGSHTRG</sequence>
<keyword evidence="3" id="KW-1185">Reference proteome</keyword>
<evidence type="ECO:0000313" key="2">
    <source>
        <dbReference type="EMBL" id="ABT16292.1"/>
    </source>
</evidence>
<dbReference type="GeneID" id="5470286"/>
<keyword evidence="1" id="KW-1133">Transmembrane helix</keyword>